<dbReference type="SUPFAM" id="SSF56507">
    <property type="entry name" value="Methionine synthase activation domain-like"/>
    <property type="match status" value="1"/>
</dbReference>
<organism evidence="1 2">
    <name type="scientific">Pseudoflavonifractor capillosus</name>
    <dbReference type="NCBI Taxonomy" id="106588"/>
    <lineage>
        <taxon>Bacteria</taxon>
        <taxon>Bacillati</taxon>
        <taxon>Bacillota</taxon>
        <taxon>Clostridia</taxon>
        <taxon>Eubacteriales</taxon>
        <taxon>Oscillospiraceae</taxon>
        <taxon>Pseudoflavonifractor</taxon>
    </lineage>
</organism>
<evidence type="ECO:0008006" key="3">
    <source>
        <dbReference type="Google" id="ProtNLM"/>
    </source>
</evidence>
<dbReference type="AlphaFoldDB" id="A0A921SRP6"/>
<gene>
    <name evidence="1" type="ORF">K8V01_01000</name>
</gene>
<reference evidence="1" key="2">
    <citation type="submission" date="2021-09" db="EMBL/GenBank/DDBJ databases">
        <authorList>
            <person name="Gilroy R."/>
        </authorList>
    </citation>
    <scope>NUCLEOTIDE SEQUENCE</scope>
    <source>
        <strain evidence="1">CHK179-5677</strain>
    </source>
</reference>
<dbReference type="Gene3D" id="3.40.109.40">
    <property type="match status" value="1"/>
</dbReference>
<dbReference type="InterPro" id="IPR037010">
    <property type="entry name" value="VitB12-dep_Met_synth_activ_sf"/>
</dbReference>
<accession>A0A921SRP6</accession>
<dbReference type="Proteomes" id="UP000760668">
    <property type="component" value="Unassembled WGS sequence"/>
</dbReference>
<proteinExistence type="predicted"/>
<evidence type="ECO:0000313" key="1">
    <source>
        <dbReference type="EMBL" id="HJG85597.1"/>
    </source>
</evidence>
<name>A0A921SRP6_9FIRM</name>
<protein>
    <recommendedName>
        <fullName evidence="3">Vitamin B12 dependent methionine synthase, activation domain</fullName>
    </recommendedName>
</protein>
<sequence>MVYFADITPKYDRNRIFRRLHIQPDTSAYRYAEAVFPALERTARQQLCMTHCYAVEEGAPPIGVPEVDRCRYRITCLSTCSESITQAISQLLEQGDFLEGYLLNDLANEMLFDGSDQMNRQIAASMKKSRCHLTLRFSPGEQELDLEYQAVLLDAFRGIPALSHVRLTESYMLYPEKSMLYLFGADCSNPEISVEHDCGKCPNTSCFFRSTEGPAACL</sequence>
<dbReference type="GO" id="GO:0008705">
    <property type="term" value="F:methionine synthase activity"/>
    <property type="evidence" value="ECO:0007669"/>
    <property type="project" value="InterPro"/>
</dbReference>
<dbReference type="EMBL" id="DYUC01000010">
    <property type="protein sequence ID" value="HJG85597.1"/>
    <property type="molecule type" value="Genomic_DNA"/>
</dbReference>
<evidence type="ECO:0000313" key="2">
    <source>
        <dbReference type="Proteomes" id="UP000760668"/>
    </source>
</evidence>
<comment type="caution">
    <text evidence="1">The sequence shown here is derived from an EMBL/GenBank/DDBJ whole genome shotgun (WGS) entry which is preliminary data.</text>
</comment>
<dbReference type="RefSeq" id="WP_295368364.1">
    <property type="nucleotide sequence ID" value="NZ_DYUC01000010.1"/>
</dbReference>
<reference evidence="1" key="1">
    <citation type="journal article" date="2021" name="PeerJ">
        <title>Extensive microbial diversity within the chicken gut microbiome revealed by metagenomics and culture.</title>
        <authorList>
            <person name="Gilroy R."/>
            <person name="Ravi A."/>
            <person name="Getino M."/>
            <person name="Pursley I."/>
            <person name="Horton D.L."/>
            <person name="Alikhan N.F."/>
            <person name="Baker D."/>
            <person name="Gharbi K."/>
            <person name="Hall N."/>
            <person name="Watson M."/>
            <person name="Adriaenssens E.M."/>
            <person name="Foster-Nyarko E."/>
            <person name="Jarju S."/>
            <person name="Secka A."/>
            <person name="Antonio M."/>
            <person name="Oren A."/>
            <person name="Chaudhuri R.R."/>
            <person name="La Ragione R."/>
            <person name="Hildebrand F."/>
            <person name="Pallen M.J."/>
        </authorList>
    </citation>
    <scope>NUCLEOTIDE SEQUENCE</scope>
    <source>
        <strain evidence="1">CHK179-5677</strain>
    </source>
</reference>